<feature type="transmembrane region" description="Helical" evidence="1">
    <location>
        <begin position="24"/>
        <end position="43"/>
    </location>
</feature>
<evidence type="ECO:0000256" key="1">
    <source>
        <dbReference type="SAM" id="Phobius"/>
    </source>
</evidence>
<proteinExistence type="predicted"/>
<evidence type="ECO:0000313" key="2">
    <source>
        <dbReference type="EMBL" id="QHS95445.1"/>
    </source>
</evidence>
<reference evidence="2" key="1">
    <citation type="journal article" date="2020" name="Nature">
        <title>Giant virus diversity and host interactions through global metagenomics.</title>
        <authorList>
            <person name="Schulz F."/>
            <person name="Roux S."/>
            <person name="Paez-Espino D."/>
            <person name="Jungbluth S."/>
            <person name="Walsh D.A."/>
            <person name="Denef V.J."/>
            <person name="McMahon K.D."/>
            <person name="Konstantinidis K.T."/>
            <person name="Eloe-Fadrosh E.A."/>
            <person name="Kyrpides N.C."/>
            <person name="Woyke T."/>
        </authorList>
    </citation>
    <scope>NUCLEOTIDE SEQUENCE</scope>
    <source>
        <strain evidence="2">GVMAG-M-3300018428-35</strain>
    </source>
</reference>
<protein>
    <submittedName>
        <fullName evidence="2">Uncharacterized protein</fullName>
    </submittedName>
</protein>
<name>A0A6C0BSN6_9ZZZZ</name>
<keyword evidence="1" id="KW-0472">Membrane</keyword>
<dbReference type="AlphaFoldDB" id="A0A6C0BSN6"/>
<sequence>MEDTKEIFAFVIVSFLLEYFKYEFNLSVLNIIIFINLVGLYYISKKIKFTVKIEYNIV</sequence>
<keyword evidence="1" id="KW-0812">Transmembrane</keyword>
<keyword evidence="1" id="KW-1133">Transmembrane helix</keyword>
<accession>A0A6C0BSN6</accession>
<dbReference type="EMBL" id="MN739251">
    <property type="protein sequence ID" value="QHS95445.1"/>
    <property type="molecule type" value="Genomic_DNA"/>
</dbReference>
<organism evidence="2">
    <name type="scientific">viral metagenome</name>
    <dbReference type="NCBI Taxonomy" id="1070528"/>
    <lineage>
        <taxon>unclassified sequences</taxon>
        <taxon>metagenomes</taxon>
        <taxon>organismal metagenomes</taxon>
    </lineage>
</organism>